<keyword evidence="7" id="KW-0449">Lipoprotein</keyword>
<dbReference type="GO" id="GO:0009847">
    <property type="term" value="P:spore germination"/>
    <property type="evidence" value="ECO:0007669"/>
    <property type="project" value="InterPro"/>
</dbReference>
<dbReference type="Pfam" id="PF25198">
    <property type="entry name" value="Spore_GerAC_N"/>
    <property type="match status" value="1"/>
</dbReference>
<keyword evidence="6" id="KW-0564">Palmitate</keyword>
<gene>
    <name evidence="10" type="ORF">FCL54_06335</name>
</gene>
<dbReference type="PANTHER" id="PTHR35789">
    <property type="entry name" value="SPORE GERMINATION PROTEIN B3"/>
    <property type="match status" value="1"/>
</dbReference>
<evidence type="ECO:0000256" key="7">
    <source>
        <dbReference type="ARBA" id="ARBA00023288"/>
    </source>
</evidence>
<keyword evidence="11" id="KW-1185">Reference proteome</keyword>
<dbReference type="Pfam" id="PF05504">
    <property type="entry name" value="Spore_GerAC"/>
    <property type="match status" value="1"/>
</dbReference>
<dbReference type="EMBL" id="SWLG01000004">
    <property type="protein sequence ID" value="TLS38155.1"/>
    <property type="molecule type" value="Genomic_DNA"/>
</dbReference>
<comment type="caution">
    <text evidence="10">The sequence shown here is derived from an EMBL/GenBank/DDBJ whole genome shotgun (WGS) entry which is preliminary data.</text>
</comment>
<dbReference type="PROSITE" id="PS51257">
    <property type="entry name" value="PROKAR_LIPOPROTEIN"/>
    <property type="match status" value="1"/>
</dbReference>
<evidence type="ECO:0000313" key="11">
    <source>
        <dbReference type="Proteomes" id="UP000308230"/>
    </source>
</evidence>
<accession>A0A5R9FF04</accession>
<dbReference type="PANTHER" id="PTHR35789:SF1">
    <property type="entry name" value="SPORE GERMINATION PROTEIN B3"/>
    <property type="match status" value="1"/>
</dbReference>
<keyword evidence="3" id="KW-0309">Germination</keyword>
<sequence length="358" mass="40699">MKRKWLIPIVILLLFLSGCGNEVEIIDDISLVTVVGYDKGEDGKLIGTVSIPIYNPDFSINTEQYTSQAHLINENRDKLNAQSSKPLVSGKLLVALYSKELAREGLADLLDNLRRDPSIAANVYLAIVDGNVKELMDKQYSNVDLGIFLSRLIEQNIKTESLPKTNLHLFLNDYLEEGKDPFLPIIKKRKDTVEITQLGLFKGDNYVEAINYKAGFMFKGLSGNFKNASYTLKFKKDAYVFIQNLKSKRKVEVKHPDGRPQITVNLNLNGIIKEYNRTKVTGKNIVTDIEKKMEKEIQVKAEELIRRCQELGVDSFGIGEKVRQHSRSWTKEEWQTIYPELDIKVSVKVDIQESGVTK</sequence>
<protein>
    <submittedName>
        <fullName evidence="10">Ger(X)C family spore germination protein</fullName>
    </submittedName>
</protein>
<evidence type="ECO:0000256" key="4">
    <source>
        <dbReference type="ARBA" id="ARBA00022729"/>
    </source>
</evidence>
<dbReference type="InterPro" id="IPR057336">
    <property type="entry name" value="GerAC_N"/>
</dbReference>
<comment type="similarity">
    <text evidence="2">Belongs to the GerABKC lipoprotein family.</text>
</comment>
<name>A0A5R9FF04_9BACL</name>
<dbReference type="GO" id="GO:0016020">
    <property type="term" value="C:membrane"/>
    <property type="evidence" value="ECO:0007669"/>
    <property type="project" value="UniProtKB-SubCell"/>
</dbReference>
<evidence type="ECO:0000256" key="2">
    <source>
        <dbReference type="ARBA" id="ARBA00007886"/>
    </source>
</evidence>
<evidence type="ECO:0000256" key="5">
    <source>
        <dbReference type="ARBA" id="ARBA00023136"/>
    </source>
</evidence>
<feature type="domain" description="Spore germination protein N-terminal" evidence="9">
    <location>
        <begin position="24"/>
        <end position="187"/>
    </location>
</feature>
<dbReference type="Proteomes" id="UP000308230">
    <property type="component" value="Unassembled WGS sequence"/>
</dbReference>
<keyword evidence="5" id="KW-0472">Membrane</keyword>
<evidence type="ECO:0000256" key="6">
    <source>
        <dbReference type="ARBA" id="ARBA00023139"/>
    </source>
</evidence>
<proteinExistence type="inferred from homology"/>
<keyword evidence="4" id="KW-0732">Signal</keyword>
<feature type="domain" description="Spore germination GerAC-like C-terminal" evidence="8">
    <location>
        <begin position="197"/>
        <end position="355"/>
    </location>
</feature>
<dbReference type="RefSeq" id="WP_138124364.1">
    <property type="nucleotide sequence ID" value="NZ_SWLG01000004.1"/>
</dbReference>
<evidence type="ECO:0000256" key="1">
    <source>
        <dbReference type="ARBA" id="ARBA00004635"/>
    </source>
</evidence>
<evidence type="ECO:0000313" key="10">
    <source>
        <dbReference type="EMBL" id="TLS38155.1"/>
    </source>
</evidence>
<dbReference type="OrthoDB" id="2592518at2"/>
<dbReference type="Gene3D" id="3.30.300.210">
    <property type="entry name" value="Nutrient germinant receptor protein C, domain 3"/>
    <property type="match status" value="1"/>
</dbReference>
<dbReference type="NCBIfam" id="TIGR02887">
    <property type="entry name" value="spore_ger_x_C"/>
    <property type="match status" value="1"/>
</dbReference>
<dbReference type="AlphaFoldDB" id="A0A5R9FF04"/>
<dbReference type="InterPro" id="IPR008844">
    <property type="entry name" value="Spore_GerAC-like"/>
</dbReference>
<comment type="subcellular location">
    <subcellularLocation>
        <location evidence="1">Membrane</location>
        <topology evidence="1">Lipid-anchor</topology>
    </subcellularLocation>
</comment>
<evidence type="ECO:0000259" key="9">
    <source>
        <dbReference type="Pfam" id="PF25198"/>
    </source>
</evidence>
<evidence type="ECO:0000256" key="3">
    <source>
        <dbReference type="ARBA" id="ARBA00022544"/>
    </source>
</evidence>
<reference evidence="10 11" key="1">
    <citation type="submission" date="2019-04" db="EMBL/GenBank/DDBJ databases">
        <title>Bacillus caeni sp. nov., a bacterium isolated from mangrove sediment.</title>
        <authorList>
            <person name="Huang H."/>
            <person name="Mo K."/>
            <person name="Hu Y."/>
        </authorList>
    </citation>
    <scope>NUCLEOTIDE SEQUENCE [LARGE SCALE GENOMIC DNA]</scope>
    <source>
        <strain evidence="10 11">HB172195</strain>
    </source>
</reference>
<organism evidence="10 11">
    <name type="scientific">Exobacillus caeni</name>
    <dbReference type="NCBI Taxonomy" id="2574798"/>
    <lineage>
        <taxon>Bacteria</taxon>
        <taxon>Bacillati</taxon>
        <taxon>Bacillota</taxon>
        <taxon>Bacilli</taxon>
        <taxon>Bacillales</taxon>
        <taxon>Guptibacillaceae</taxon>
        <taxon>Exobacillus</taxon>
    </lineage>
</organism>
<dbReference type="InterPro" id="IPR038501">
    <property type="entry name" value="Spore_GerAC_C_sf"/>
</dbReference>
<dbReference type="InterPro" id="IPR046953">
    <property type="entry name" value="Spore_GerAC-like_C"/>
</dbReference>
<evidence type="ECO:0000259" key="8">
    <source>
        <dbReference type="Pfam" id="PF05504"/>
    </source>
</evidence>